<protein>
    <recommendedName>
        <fullName evidence="5">Secreted protein</fullName>
    </recommendedName>
</protein>
<evidence type="ECO:0000256" key="1">
    <source>
        <dbReference type="SAM" id="MobiDB-lite"/>
    </source>
</evidence>
<dbReference type="KEGG" id="bgok:Pr1d_42700"/>
<proteinExistence type="predicted"/>
<dbReference type="EMBL" id="CP042913">
    <property type="protein sequence ID" value="QEG36930.1"/>
    <property type="molecule type" value="Genomic_DNA"/>
</dbReference>
<evidence type="ECO:0000313" key="4">
    <source>
        <dbReference type="Proteomes" id="UP000323917"/>
    </source>
</evidence>
<evidence type="ECO:0000256" key="2">
    <source>
        <dbReference type="SAM" id="SignalP"/>
    </source>
</evidence>
<feature type="chain" id="PRO_5022977758" description="Secreted protein" evidence="2">
    <location>
        <begin position="19"/>
        <end position="69"/>
    </location>
</feature>
<dbReference type="AlphaFoldDB" id="A0A5B9QH79"/>
<feature type="compositionally biased region" description="Acidic residues" evidence="1">
    <location>
        <begin position="51"/>
        <end position="69"/>
    </location>
</feature>
<dbReference type="PROSITE" id="PS51257">
    <property type="entry name" value="PROKAR_LIPOPROTEIN"/>
    <property type="match status" value="1"/>
</dbReference>
<reference evidence="3 4" key="1">
    <citation type="submission" date="2019-08" db="EMBL/GenBank/DDBJ databases">
        <title>Deep-cultivation of Planctomycetes and their phenomic and genomic characterization uncovers novel biology.</title>
        <authorList>
            <person name="Wiegand S."/>
            <person name="Jogler M."/>
            <person name="Boedeker C."/>
            <person name="Pinto D."/>
            <person name="Vollmers J."/>
            <person name="Rivas-Marin E."/>
            <person name="Kohn T."/>
            <person name="Peeters S.H."/>
            <person name="Heuer A."/>
            <person name="Rast P."/>
            <person name="Oberbeckmann S."/>
            <person name="Bunk B."/>
            <person name="Jeske O."/>
            <person name="Meyerdierks A."/>
            <person name="Storesund J.E."/>
            <person name="Kallscheuer N."/>
            <person name="Luecker S."/>
            <person name="Lage O.M."/>
            <person name="Pohl T."/>
            <person name="Merkel B.J."/>
            <person name="Hornburger P."/>
            <person name="Mueller R.-W."/>
            <person name="Bruemmer F."/>
            <person name="Labrenz M."/>
            <person name="Spormann A.M."/>
            <person name="Op den Camp H."/>
            <person name="Overmann J."/>
            <person name="Amann R."/>
            <person name="Jetten M.S.M."/>
            <person name="Mascher T."/>
            <person name="Medema M.H."/>
            <person name="Devos D.P."/>
            <person name="Kaster A.-K."/>
            <person name="Ovreas L."/>
            <person name="Rohde M."/>
            <person name="Galperin M.Y."/>
            <person name="Jogler C."/>
        </authorList>
    </citation>
    <scope>NUCLEOTIDE SEQUENCE [LARGE SCALE GENOMIC DNA]</scope>
    <source>
        <strain evidence="3 4">Pr1d</strain>
    </source>
</reference>
<dbReference type="RefSeq" id="WP_148075222.1">
    <property type="nucleotide sequence ID" value="NZ_CP042913.1"/>
</dbReference>
<dbReference type="Proteomes" id="UP000323917">
    <property type="component" value="Chromosome"/>
</dbReference>
<name>A0A5B9QH79_9BACT</name>
<evidence type="ECO:0008006" key="5">
    <source>
        <dbReference type="Google" id="ProtNLM"/>
    </source>
</evidence>
<dbReference type="OrthoDB" id="291603at2"/>
<accession>A0A5B9QH79</accession>
<keyword evidence="2" id="KW-0732">Signal</keyword>
<sequence length="69" mass="7509" precursor="true">MKVIRSFALRISAACLFAATMVAISGCERKEKVLDIETPGGEIEVERDPETGDTDVEVNTDDDPNQITP</sequence>
<feature type="region of interest" description="Disordered" evidence="1">
    <location>
        <begin position="37"/>
        <end position="69"/>
    </location>
</feature>
<keyword evidence="4" id="KW-1185">Reference proteome</keyword>
<evidence type="ECO:0000313" key="3">
    <source>
        <dbReference type="EMBL" id="QEG36930.1"/>
    </source>
</evidence>
<feature type="signal peptide" evidence="2">
    <location>
        <begin position="1"/>
        <end position="18"/>
    </location>
</feature>
<organism evidence="3 4">
    <name type="scientific">Bythopirellula goksoeyrii</name>
    <dbReference type="NCBI Taxonomy" id="1400387"/>
    <lineage>
        <taxon>Bacteria</taxon>
        <taxon>Pseudomonadati</taxon>
        <taxon>Planctomycetota</taxon>
        <taxon>Planctomycetia</taxon>
        <taxon>Pirellulales</taxon>
        <taxon>Lacipirellulaceae</taxon>
        <taxon>Bythopirellula</taxon>
    </lineage>
</organism>
<gene>
    <name evidence="3" type="ORF">Pr1d_42700</name>
</gene>